<feature type="signal peptide" evidence="5">
    <location>
        <begin position="1"/>
        <end position="20"/>
    </location>
</feature>
<dbReference type="PROSITE" id="PS51257">
    <property type="entry name" value="PROKAR_LIPOPROTEIN"/>
    <property type="match status" value="1"/>
</dbReference>
<dbReference type="NCBIfam" id="NF037995">
    <property type="entry name" value="TRAP_S1"/>
    <property type="match status" value="1"/>
</dbReference>
<dbReference type="CDD" id="cd13603">
    <property type="entry name" value="PBP2_TRAP_Siap_TeaA_like"/>
    <property type="match status" value="1"/>
</dbReference>
<dbReference type="GO" id="GO:0055085">
    <property type="term" value="P:transmembrane transport"/>
    <property type="evidence" value="ECO:0007669"/>
    <property type="project" value="InterPro"/>
</dbReference>
<gene>
    <name evidence="6" type="ORF">KP78_26190</name>
</gene>
<dbReference type="GO" id="GO:0030288">
    <property type="term" value="C:outer membrane-bounded periplasmic space"/>
    <property type="evidence" value="ECO:0007669"/>
    <property type="project" value="InterPro"/>
</dbReference>
<dbReference type="AlphaFoldDB" id="A0A0C2R4B7"/>
<dbReference type="PATRIC" id="fig|889306.3.peg.2632"/>
<evidence type="ECO:0008006" key="8">
    <source>
        <dbReference type="Google" id="ProtNLM"/>
    </source>
</evidence>
<evidence type="ECO:0000256" key="2">
    <source>
        <dbReference type="ARBA" id="ARBA00022448"/>
    </source>
</evidence>
<name>A0A0C2R4B7_9BACL</name>
<dbReference type="Gene3D" id="3.40.190.170">
    <property type="entry name" value="Bacterial extracellular solute-binding protein, family 7"/>
    <property type="match status" value="1"/>
</dbReference>
<keyword evidence="7" id="KW-1185">Reference proteome</keyword>
<evidence type="ECO:0000256" key="3">
    <source>
        <dbReference type="ARBA" id="ARBA00022729"/>
    </source>
</evidence>
<evidence type="ECO:0000256" key="5">
    <source>
        <dbReference type="SAM" id="SignalP"/>
    </source>
</evidence>
<feature type="chain" id="PRO_5039474084" description="C4-dicarboxylate ABC transporter substrate-binding protein" evidence="5">
    <location>
        <begin position="21"/>
        <end position="343"/>
    </location>
</feature>
<keyword evidence="2" id="KW-0813">Transport</keyword>
<evidence type="ECO:0000313" key="6">
    <source>
        <dbReference type="EMBL" id="KIL45075.1"/>
    </source>
</evidence>
<dbReference type="Proteomes" id="UP000031938">
    <property type="component" value="Unassembled WGS sequence"/>
</dbReference>
<dbReference type="EMBL" id="JXRP01000018">
    <property type="protein sequence ID" value="KIL45075.1"/>
    <property type="molecule type" value="Genomic_DNA"/>
</dbReference>
<sequence length="343" mass="37993">MKKSLLWAAILCLLVLSACGSEGSSGEAEGSSTGDSGDTITLRLGHVTQDTHPYHLAAEKYAELVNEKSAGKIEIEIFPARQLGGDVDMLQSIQNGSLDAGFITTAVFSGSTPVLDGLQLPFLIDSYEVFEKTLETETIQKMLESLEDINVKGLAINESGIRHIGSNISQIQSPDDMQGLKIRVAESPLMTDIFNELGASPTPMPYGEIYSSLQTGVIDAHEANLPAYLDEKFDEVTEYITLTGHFPWPNANIINLDKFNSLSEEHQQILEESAKEASKWIITELKTVDEQSIEELKAKGENIEELENRESFVEKVQPVYDKYSENHELIKELIEEVNKIKEQ</sequence>
<evidence type="ECO:0000313" key="7">
    <source>
        <dbReference type="Proteomes" id="UP000031938"/>
    </source>
</evidence>
<keyword evidence="3 5" id="KW-0732">Signal</keyword>
<feature type="coiled-coil region" evidence="4">
    <location>
        <begin position="289"/>
        <end position="343"/>
    </location>
</feature>
<dbReference type="STRING" id="889306.KP78_26190"/>
<dbReference type="PIRSF" id="PIRSF006470">
    <property type="entry name" value="DctB"/>
    <property type="match status" value="1"/>
</dbReference>
<evidence type="ECO:0000256" key="4">
    <source>
        <dbReference type="SAM" id="Coils"/>
    </source>
</evidence>
<accession>A0A0C2R4B7</accession>
<dbReference type="NCBIfam" id="TIGR00787">
    <property type="entry name" value="dctP"/>
    <property type="match status" value="1"/>
</dbReference>
<comment type="similarity">
    <text evidence="1">Belongs to the bacterial solute-binding protein 7 family.</text>
</comment>
<proteinExistence type="inferred from homology"/>
<dbReference type="InterPro" id="IPR018389">
    <property type="entry name" value="DctP_fam"/>
</dbReference>
<protein>
    <recommendedName>
        <fullName evidence="8">C4-dicarboxylate ABC transporter substrate-binding protein</fullName>
    </recommendedName>
</protein>
<organism evidence="6 7">
    <name type="scientific">Jeotgalibacillus soli</name>
    <dbReference type="NCBI Taxonomy" id="889306"/>
    <lineage>
        <taxon>Bacteria</taxon>
        <taxon>Bacillati</taxon>
        <taxon>Bacillota</taxon>
        <taxon>Bacilli</taxon>
        <taxon>Bacillales</taxon>
        <taxon>Caryophanaceae</taxon>
        <taxon>Jeotgalibacillus</taxon>
    </lineage>
</organism>
<dbReference type="RefSeq" id="WP_041089348.1">
    <property type="nucleotide sequence ID" value="NZ_JXRP01000018.1"/>
</dbReference>
<keyword evidence="4" id="KW-0175">Coiled coil</keyword>
<dbReference type="InterPro" id="IPR038404">
    <property type="entry name" value="TRAP_DctP_sf"/>
</dbReference>
<comment type="caution">
    <text evidence="6">The sequence shown here is derived from an EMBL/GenBank/DDBJ whole genome shotgun (WGS) entry which is preliminary data.</text>
</comment>
<dbReference type="PANTHER" id="PTHR33376:SF7">
    <property type="entry name" value="C4-DICARBOXYLATE-BINDING PROTEIN DCTB"/>
    <property type="match status" value="1"/>
</dbReference>
<evidence type="ECO:0000256" key="1">
    <source>
        <dbReference type="ARBA" id="ARBA00009023"/>
    </source>
</evidence>
<dbReference type="OrthoDB" id="2087at2"/>
<dbReference type="PANTHER" id="PTHR33376">
    <property type="match status" value="1"/>
</dbReference>
<dbReference type="InterPro" id="IPR004682">
    <property type="entry name" value="TRAP_DctP"/>
</dbReference>
<reference evidence="6 7" key="1">
    <citation type="submission" date="2015-01" db="EMBL/GenBank/DDBJ databases">
        <title>Genome sequencing of Jeotgalibacillus soli.</title>
        <authorList>
            <person name="Goh K.M."/>
            <person name="Chan K.-G."/>
            <person name="Yaakop A.S."/>
            <person name="Ee R."/>
            <person name="Gan H.M."/>
            <person name="Chan C.S."/>
        </authorList>
    </citation>
    <scope>NUCLEOTIDE SEQUENCE [LARGE SCALE GENOMIC DNA]</scope>
    <source>
        <strain evidence="6 7">P9</strain>
    </source>
</reference>
<dbReference type="Pfam" id="PF03480">
    <property type="entry name" value="DctP"/>
    <property type="match status" value="1"/>
</dbReference>